<organism evidence="7 8">
    <name type="scientific">Pneumocystis jirovecii (strain RU7)</name>
    <name type="common">Human pneumocystis pneumonia agent</name>
    <dbReference type="NCBI Taxonomy" id="1408657"/>
    <lineage>
        <taxon>Eukaryota</taxon>
        <taxon>Fungi</taxon>
        <taxon>Dikarya</taxon>
        <taxon>Ascomycota</taxon>
        <taxon>Taphrinomycotina</taxon>
        <taxon>Pneumocystomycetes</taxon>
        <taxon>Pneumocystaceae</taxon>
        <taxon>Pneumocystis</taxon>
    </lineage>
</organism>
<dbReference type="EMBL" id="LFWA01000003">
    <property type="protein sequence ID" value="KTW31935.1"/>
    <property type="molecule type" value="Genomic_DNA"/>
</dbReference>
<evidence type="ECO:0000256" key="1">
    <source>
        <dbReference type="ARBA" id="ARBA00004123"/>
    </source>
</evidence>
<evidence type="ECO:0000256" key="6">
    <source>
        <dbReference type="PIRNR" id="PIRNR028763"/>
    </source>
</evidence>
<dbReference type="InterPro" id="IPR036388">
    <property type="entry name" value="WH-like_DNA-bd_sf"/>
</dbReference>
<comment type="similarity">
    <text evidence="2 6">Belongs to the eukaryotic RPC34/RPC39 RNA polymerase subunit family.</text>
</comment>
<dbReference type="Proteomes" id="UP000053447">
    <property type="component" value="Unassembled WGS sequence"/>
</dbReference>
<keyword evidence="3 6" id="KW-0240">DNA-directed RNA polymerase</keyword>
<dbReference type="GO" id="GO:0005666">
    <property type="term" value="C:RNA polymerase III complex"/>
    <property type="evidence" value="ECO:0007669"/>
    <property type="project" value="UniProtKB-UniRule"/>
</dbReference>
<keyword evidence="5 6" id="KW-0539">Nucleus</keyword>
<dbReference type="RefSeq" id="XP_018230627.1">
    <property type="nucleotide sequence ID" value="XM_018372884.1"/>
</dbReference>
<dbReference type="GO" id="GO:0005654">
    <property type="term" value="C:nucleoplasm"/>
    <property type="evidence" value="ECO:0007669"/>
    <property type="project" value="UniProtKB-ARBA"/>
</dbReference>
<dbReference type="FunFam" id="1.10.10.10:FF:000116">
    <property type="entry name" value="DNA-directed RNA polymerase III subunit RPC6"/>
    <property type="match status" value="1"/>
</dbReference>
<evidence type="ECO:0000256" key="4">
    <source>
        <dbReference type="ARBA" id="ARBA00023163"/>
    </source>
</evidence>
<evidence type="ECO:0000313" key="7">
    <source>
        <dbReference type="EMBL" id="KTW31935.1"/>
    </source>
</evidence>
<keyword evidence="4 6" id="KW-0804">Transcription</keyword>
<dbReference type="OrthoDB" id="613763at2759"/>
<dbReference type="GO" id="GO:0042797">
    <property type="term" value="P:tRNA transcription by RNA polymerase III"/>
    <property type="evidence" value="ECO:0007669"/>
    <property type="project" value="EnsemblFungi"/>
</dbReference>
<comment type="caution">
    <text evidence="7">The sequence shown here is derived from an EMBL/GenBank/DDBJ whole genome shotgun (WGS) entry which is preliminary data.</text>
</comment>
<dbReference type="GeneID" id="28939139"/>
<name>A0A0W4ZU63_PNEJ7</name>
<evidence type="ECO:0000256" key="2">
    <source>
        <dbReference type="ARBA" id="ARBA00011038"/>
    </source>
</evidence>
<dbReference type="PIRSF" id="PIRSF028763">
    <property type="entry name" value="RNA_pol_Rpc34"/>
    <property type="match status" value="1"/>
</dbReference>
<dbReference type="SUPFAM" id="SSF46785">
    <property type="entry name" value="Winged helix' DNA-binding domain"/>
    <property type="match status" value="2"/>
</dbReference>
<dbReference type="InterPro" id="IPR007832">
    <property type="entry name" value="RNA_pol_Rpc34"/>
</dbReference>
<evidence type="ECO:0000256" key="3">
    <source>
        <dbReference type="ARBA" id="ARBA00022478"/>
    </source>
</evidence>
<dbReference type="PANTHER" id="PTHR12780">
    <property type="entry name" value="RNA POLYMERASE III DNA DIRECTED , 39KD SUBUNIT-RELATED"/>
    <property type="match status" value="1"/>
</dbReference>
<sequence length="322" mass="37017">MVDKKICLVETLDHFELSPLAKHVYKCCLEFLPNCVTQDDIQNMLKNKSVEDLEKIINELLGKRLIDAFVQGNQLIYKAVQKDEAKKISSMDGDEAMVFNYIKDASNEGYIVTIKALDLSLLGIWSRTIKIKTNLHTTVLNRALKSLESKQLIKAVKSVKNPTRKIFMIYDLVPSIELTGGPWFTDQEMDLEFIERLQGALYKYILSHSYPKSQDTLFSPSYSGYLTAEQIHSWLKNSGITQVDLELSDVVNLLNVLVYDRKIEYCQNGTAFKALRRVNHKNIHDFTETACESCLINNLFSKEKNTSNNFCIYFRSWLDNNL</sequence>
<dbReference type="InterPro" id="IPR036390">
    <property type="entry name" value="WH_DNA-bd_sf"/>
</dbReference>
<dbReference type="Gene3D" id="1.10.10.10">
    <property type="entry name" value="Winged helix-like DNA-binding domain superfamily/Winged helix DNA-binding domain"/>
    <property type="match status" value="2"/>
</dbReference>
<dbReference type="GO" id="GO:0003899">
    <property type="term" value="F:DNA-directed RNA polymerase activity"/>
    <property type="evidence" value="ECO:0007669"/>
    <property type="project" value="EnsemblFungi"/>
</dbReference>
<dbReference type="Pfam" id="PF05158">
    <property type="entry name" value="RNA_pol_Rpc34"/>
    <property type="match status" value="1"/>
</dbReference>
<evidence type="ECO:0000313" key="8">
    <source>
        <dbReference type="Proteomes" id="UP000053447"/>
    </source>
</evidence>
<evidence type="ECO:0000256" key="5">
    <source>
        <dbReference type="ARBA" id="ARBA00023242"/>
    </source>
</evidence>
<reference evidence="8" key="1">
    <citation type="journal article" date="2016" name="Nat. Commun.">
        <title>Genome analysis of three Pneumocystis species reveals adaptation mechanisms to life exclusively in mammalian hosts.</title>
        <authorList>
            <person name="Ma L."/>
            <person name="Chen Z."/>
            <person name="Huang D.W."/>
            <person name="Kutty G."/>
            <person name="Ishihara M."/>
            <person name="Wang H."/>
            <person name="Abouelleil A."/>
            <person name="Bishop L."/>
            <person name="Davey E."/>
            <person name="Deng R."/>
            <person name="Deng X."/>
            <person name="Fan L."/>
            <person name="Fantoni G."/>
            <person name="Fitzgerald M."/>
            <person name="Gogineni E."/>
            <person name="Goldberg J.M."/>
            <person name="Handley G."/>
            <person name="Hu X."/>
            <person name="Huber C."/>
            <person name="Jiao X."/>
            <person name="Jones K."/>
            <person name="Levin J.Z."/>
            <person name="Liu Y."/>
            <person name="Macdonald P."/>
            <person name="Melnikov A."/>
            <person name="Raley C."/>
            <person name="Sassi M."/>
            <person name="Sherman B.T."/>
            <person name="Song X."/>
            <person name="Sykes S."/>
            <person name="Tran B."/>
            <person name="Walsh L."/>
            <person name="Xia Y."/>
            <person name="Yang J."/>
            <person name="Young S."/>
            <person name="Zeng Q."/>
            <person name="Zheng X."/>
            <person name="Stephens R."/>
            <person name="Nusbaum C."/>
            <person name="Birren B.W."/>
            <person name="Azadi P."/>
            <person name="Lempicki R.A."/>
            <person name="Cuomo C.A."/>
            <person name="Kovacs J.A."/>
        </authorList>
    </citation>
    <scope>NUCLEOTIDE SEQUENCE [LARGE SCALE GENOMIC DNA]</scope>
    <source>
        <strain evidence="8">RU7</strain>
    </source>
</reference>
<dbReference type="GO" id="GO:0006386">
    <property type="term" value="P:termination of RNA polymerase III transcription"/>
    <property type="evidence" value="ECO:0007669"/>
    <property type="project" value="EnsemblFungi"/>
</dbReference>
<dbReference type="VEuPathDB" id="FungiDB:T551_00618"/>
<dbReference type="AlphaFoldDB" id="A0A0W4ZU63"/>
<dbReference type="eggNOG" id="KOG3233">
    <property type="taxonomic scope" value="Eukaryota"/>
</dbReference>
<dbReference type="STRING" id="1408657.A0A0W4ZU63"/>
<comment type="function">
    <text evidence="6">DNA-dependent RNA polymerase catalyzes the transcription of DNA into RNA using the four ribonucleoside triphosphates as substrates. Specific peripheric component of RNA polymerase III which synthesizes small RNAs, such as 5S rRNA and tRNAs.</text>
</comment>
<dbReference type="InterPro" id="IPR016049">
    <property type="entry name" value="RNA_pol_Rpc34-like"/>
</dbReference>
<proteinExistence type="inferred from homology"/>
<comment type="subcellular location">
    <subcellularLocation>
        <location evidence="1 6">Nucleus</location>
    </subcellularLocation>
</comment>
<dbReference type="GO" id="GO:0005739">
    <property type="term" value="C:mitochondrion"/>
    <property type="evidence" value="ECO:0007669"/>
    <property type="project" value="EnsemblFungi"/>
</dbReference>
<keyword evidence="8" id="KW-1185">Reference proteome</keyword>
<dbReference type="GO" id="GO:0006384">
    <property type="term" value="P:transcription initiation at RNA polymerase III promoter"/>
    <property type="evidence" value="ECO:0007669"/>
    <property type="project" value="EnsemblFungi"/>
</dbReference>
<protein>
    <recommendedName>
        <fullName evidence="6">DNA-directed RNA polymerase III subunit RPC6</fullName>
        <shortName evidence="6">RNA polymerase III subunit C6</shortName>
    </recommendedName>
</protein>
<accession>A0A0W4ZU63</accession>
<gene>
    <name evidence="7" type="ORF">T551_00618</name>
</gene>